<evidence type="ECO:0000256" key="4">
    <source>
        <dbReference type="ARBA" id="ARBA00022729"/>
    </source>
</evidence>
<dbReference type="InterPro" id="IPR030458">
    <property type="entry name" value="Glyco_hydro_31_AS"/>
</dbReference>
<evidence type="ECO:0000256" key="5">
    <source>
        <dbReference type="ARBA" id="ARBA00022801"/>
    </source>
</evidence>
<dbReference type="VEuPathDB" id="FungiDB:A1Q1_06625"/>
<sequence>MRLLLATFLAFFCALTVHAVKREDFKECHQTSFCRRLRAIADKQAAKPDFTSPYSVSDPKRTPDTDGYSWTFPLHSALYPDVNFEMRVDLLEEGIVRVRADEVNSPSGLQRYNETAKWVFQGEPRIAKDGADVKNEADITTIKYGKDKELELDIVHKPLQITMKRNGKPQVVFNERSLFHVEHYRKQVEKPAEGGEDVKVEEGEEQVVFQNGDEIDRSWFETDDKDMFKETWRKWTDSKPKGPEGLSVDFTFPGVEHVFGLPEHASPLSLPSTVGEDSYYKEPYRLWNVDIFEYEADSPMALYGAVPLIHAHSKHSTVGVLNLVASETWVDVAHDKDGVRTHWVSESGIVDFLILPGPRPVDLFEQYASLTGPAALPPHWATAYHQCRWNYNTQDEVIEVQDEFDKADMPLDVTWLDIEYAPHHRYFDWNKASFPDPPKMLDDVASKGRKMVAIVDPHIKREDSFRIYSDAKGLDVLIKRADGENFDGWCWPGSSVWVDFFNPKSWEWWTRMFSFPVWTDSTPALYIWNDMNEPSVFDGPEITMPKDNRHVGGWEHRDLHNLNGMMFHNQTQAAITVRESTPKRPFVLSRSFFAGSQRYGAVWIGDNLGTWAHLAGEAAVFLSNSVAGISFVGSDVGGFFGNPSTEILTRWYQAGAFMPFFRAHAHIDTKRREPYLFPEPVKSQLRDVLRLRYQMLPLWYNAFHDAATKGHPVIWPQYAYHPTDTKGFAIDDQYYVGQSGLLFKPVVTEGATETSVYLADNEPYYDYFTHTVYPASSKPRNVTIATPIDRFPLLIQGGHIFPTRERVRRSSPLMWQDPYTLTVAIGRDGTAKGELYSDDGETFAWQEGEIVHAQYTYEKGVLSSRHKGEWRKDNAWAKKIAHVGVERVIILGAKKAPKSVKIAGEEVQFAYEKPQGGKAGTITIKNPPVKIVDEWEIVIA</sequence>
<dbReference type="Pfam" id="PF21365">
    <property type="entry name" value="Glyco_hydro_31_3rd"/>
    <property type="match status" value="1"/>
</dbReference>
<dbReference type="OrthoDB" id="3237269at2759"/>
<dbReference type="GeneID" id="25990137"/>
<dbReference type="GO" id="GO:0005975">
    <property type="term" value="P:carbohydrate metabolic process"/>
    <property type="evidence" value="ECO:0007669"/>
    <property type="project" value="InterPro"/>
</dbReference>
<reference evidence="15 16" key="1">
    <citation type="journal article" date="2012" name="Eukaryot. Cell">
        <title>Draft genome sequence of CBS 2479, the standard type strain of Trichosporon asahii.</title>
        <authorList>
            <person name="Yang R.Y."/>
            <person name="Li H.T."/>
            <person name="Zhu H."/>
            <person name="Zhou G.P."/>
            <person name="Wang M."/>
            <person name="Wang L."/>
        </authorList>
    </citation>
    <scope>NUCLEOTIDE SEQUENCE [LARGE SCALE GENOMIC DNA]</scope>
    <source>
        <strain evidence="16">ATCC 90039 / CBS 2479 / JCM 2466 / KCTC 7840 / NCYC 2677 / UAMH 7654</strain>
    </source>
</reference>
<evidence type="ECO:0000256" key="9">
    <source>
        <dbReference type="ARBA" id="ARBA00042895"/>
    </source>
</evidence>
<dbReference type="KEGG" id="tasa:A1Q1_06625"/>
<proteinExistence type="inferred from homology"/>
<keyword evidence="6" id="KW-0256">Endoplasmic reticulum</keyword>
<dbReference type="Pfam" id="PF13802">
    <property type="entry name" value="Gal_mutarotas_2"/>
    <property type="match status" value="1"/>
</dbReference>
<organism evidence="15 16">
    <name type="scientific">Trichosporon asahii var. asahii (strain ATCC 90039 / CBS 2479 / JCM 2466 / KCTC 7840 / NBRC 103889/ NCYC 2677 / UAMH 7654)</name>
    <name type="common">Yeast</name>
    <dbReference type="NCBI Taxonomy" id="1186058"/>
    <lineage>
        <taxon>Eukaryota</taxon>
        <taxon>Fungi</taxon>
        <taxon>Dikarya</taxon>
        <taxon>Basidiomycota</taxon>
        <taxon>Agaricomycotina</taxon>
        <taxon>Tremellomycetes</taxon>
        <taxon>Trichosporonales</taxon>
        <taxon>Trichosporonaceae</taxon>
        <taxon>Trichosporon</taxon>
    </lineage>
</organism>
<dbReference type="PROSITE" id="PS00129">
    <property type="entry name" value="GLYCOSYL_HYDROL_F31_1"/>
    <property type="match status" value="1"/>
</dbReference>
<dbReference type="HOGENOM" id="CLU_000631_7_0_1"/>
<dbReference type="InterPro" id="IPR025887">
    <property type="entry name" value="Glyco_hydro_31_N_dom"/>
</dbReference>
<dbReference type="Proteomes" id="UP000002748">
    <property type="component" value="Unassembled WGS sequence"/>
</dbReference>
<evidence type="ECO:0000259" key="13">
    <source>
        <dbReference type="Pfam" id="PF13802"/>
    </source>
</evidence>
<evidence type="ECO:0000256" key="1">
    <source>
        <dbReference type="ARBA" id="ARBA00004240"/>
    </source>
</evidence>
<evidence type="ECO:0000256" key="7">
    <source>
        <dbReference type="ARBA" id="ARBA00023180"/>
    </source>
</evidence>
<evidence type="ECO:0000256" key="2">
    <source>
        <dbReference type="ARBA" id="ARBA00004833"/>
    </source>
</evidence>
<dbReference type="EMBL" id="ALBS01000034">
    <property type="protein sequence ID" value="EJT52087.1"/>
    <property type="molecule type" value="Genomic_DNA"/>
</dbReference>
<evidence type="ECO:0000313" key="15">
    <source>
        <dbReference type="EMBL" id="EJT52087.1"/>
    </source>
</evidence>
<evidence type="ECO:0000256" key="10">
    <source>
        <dbReference type="RuleBase" id="RU361185"/>
    </source>
</evidence>
<dbReference type="SUPFAM" id="SSF51011">
    <property type="entry name" value="Glycosyl hydrolase domain"/>
    <property type="match status" value="1"/>
</dbReference>
<dbReference type="CDD" id="cd06603">
    <property type="entry name" value="GH31_GANC_GANAB_alpha"/>
    <property type="match status" value="1"/>
</dbReference>
<dbReference type="GO" id="GO:0030246">
    <property type="term" value="F:carbohydrate binding"/>
    <property type="evidence" value="ECO:0007669"/>
    <property type="project" value="InterPro"/>
</dbReference>
<dbReference type="GO" id="GO:0017177">
    <property type="term" value="C:glucosidase II complex"/>
    <property type="evidence" value="ECO:0007669"/>
    <property type="project" value="TreeGrafter"/>
</dbReference>
<feature type="domain" description="Glycosyl hydrolase family 31 C-terminal" evidence="14">
    <location>
        <begin position="710"/>
        <end position="800"/>
    </location>
</feature>
<evidence type="ECO:0000256" key="6">
    <source>
        <dbReference type="ARBA" id="ARBA00022824"/>
    </source>
</evidence>
<evidence type="ECO:0000313" key="16">
    <source>
        <dbReference type="Proteomes" id="UP000002748"/>
    </source>
</evidence>
<accession>J6FA40</accession>
<dbReference type="Gene3D" id="2.60.40.1180">
    <property type="entry name" value="Golgi alpha-mannosidase II"/>
    <property type="match status" value="2"/>
</dbReference>
<feature type="signal peptide" evidence="11">
    <location>
        <begin position="1"/>
        <end position="19"/>
    </location>
</feature>
<comment type="caution">
    <text evidence="15">The sequence shown here is derived from an EMBL/GenBank/DDBJ whole genome shotgun (WGS) entry which is preliminary data.</text>
</comment>
<dbReference type="InterPro" id="IPR017853">
    <property type="entry name" value="GH"/>
</dbReference>
<dbReference type="PANTHER" id="PTHR22762">
    <property type="entry name" value="ALPHA-GLUCOSIDASE"/>
    <property type="match status" value="1"/>
</dbReference>
<name>J6FA40_TRIAS</name>
<dbReference type="RefSeq" id="XP_014183149.1">
    <property type="nucleotide sequence ID" value="XM_014327674.1"/>
</dbReference>
<dbReference type="GO" id="GO:0090599">
    <property type="term" value="F:alpha-glucosidase activity"/>
    <property type="evidence" value="ECO:0007669"/>
    <property type="project" value="TreeGrafter"/>
</dbReference>
<protein>
    <recommendedName>
        <fullName evidence="9">Glucosidase II subunit alpha</fullName>
    </recommendedName>
</protein>
<dbReference type="CDD" id="cd14752">
    <property type="entry name" value="GH31_N"/>
    <property type="match status" value="1"/>
</dbReference>
<evidence type="ECO:0000256" key="8">
    <source>
        <dbReference type="ARBA" id="ARBA00023295"/>
    </source>
</evidence>
<dbReference type="AlphaFoldDB" id="J6FA40"/>
<dbReference type="InterPro" id="IPR011013">
    <property type="entry name" value="Gal_mutarotase_sf_dom"/>
</dbReference>
<keyword evidence="7" id="KW-0325">Glycoprotein</keyword>
<feature type="chain" id="PRO_5003787476" description="Glucosidase II subunit alpha" evidence="11">
    <location>
        <begin position="20"/>
        <end position="940"/>
    </location>
</feature>
<evidence type="ECO:0000259" key="14">
    <source>
        <dbReference type="Pfam" id="PF21365"/>
    </source>
</evidence>
<comment type="pathway">
    <text evidence="2">Glycan metabolism; N-glycan metabolism.</text>
</comment>
<keyword evidence="4 11" id="KW-0732">Signal</keyword>
<dbReference type="Gene3D" id="2.60.40.1760">
    <property type="entry name" value="glycosyl hydrolase (family 31)"/>
    <property type="match status" value="1"/>
</dbReference>
<keyword evidence="8 10" id="KW-0326">Glycosidase</keyword>
<dbReference type="InterPro" id="IPR048395">
    <property type="entry name" value="Glyco_hydro_31_C"/>
</dbReference>
<dbReference type="InterPro" id="IPR013780">
    <property type="entry name" value="Glyco_hydro_b"/>
</dbReference>
<dbReference type="Pfam" id="PF01055">
    <property type="entry name" value="Glyco_hydro_31_2nd"/>
    <property type="match status" value="1"/>
</dbReference>
<keyword evidence="5 10" id="KW-0378">Hydrolase</keyword>
<evidence type="ECO:0000256" key="11">
    <source>
        <dbReference type="SAM" id="SignalP"/>
    </source>
</evidence>
<dbReference type="InterPro" id="IPR000322">
    <property type="entry name" value="Glyco_hydro_31_TIM"/>
</dbReference>
<gene>
    <name evidence="15" type="ORF">A1Q1_06625</name>
</gene>
<dbReference type="SUPFAM" id="SSF51445">
    <property type="entry name" value="(Trans)glycosidases"/>
    <property type="match status" value="1"/>
</dbReference>
<feature type="domain" description="Glycoside hydrolase family 31 N-terminal" evidence="13">
    <location>
        <begin position="86"/>
        <end position="331"/>
    </location>
</feature>
<evidence type="ECO:0000259" key="12">
    <source>
        <dbReference type="Pfam" id="PF01055"/>
    </source>
</evidence>
<dbReference type="SUPFAM" id="SSF74650">
    <property type="entry name" value="Galactose mutarotase-like"/>
    <property type="match status" value="1"/>
</dbReference>
<comment type="similarity">
    <text evidence="3 10">Belongs to the glycosyl hydrolase 31 family.</text>
</comment>
<dbReference type="GO" id="GO:0006491">
    <property type="term" value="P:N-glycan processing"/>
    <property type="evidence" value="ECO:0007669"/>
    <property type="project" value="TreeGrafter"/>
</dbReference>
<dbReference type="Gene3D" id="3.20.20.80">
    <property type="entry name" value="Glycosidases"/>
    <property type="match status" value="1"/>
</dbReference>
<comment type="subcellular location">
    <subcellularLocation>
        <location evidence="1">Endoplasmic reticulum</location>
    </subcellularLocation>
</comment>
<evidence type="ECO:0000256" key="3">
    <source>
        <dbReference type="ARBA" id="ARBA00007806"/>
    </source>
</evidence>
<dbReference type="PANTHER" id="PTHR22762:SF54">
    <property type="entry name" value="BCDNA.GH04962"/>
    <property type="match status" value="1"/>
</dbReference>
<feature type="domain" description="Glycoside hydrolase family 31 TIM barrel" evidence="12">
    <location>
        <begin position="375"/>
        <end position="701"/>
    </location>
</feature>